<keyword evidence="3" id="KW-1185">Reference proteome</keyword>
<reference evidence="3" key="1">
    <citation type="submission" date="2016-10" db="EMBL/GenBank/DDBJ databases">
        <authorList>
            <person name="Varghese N."/>
            <person name="Submissions S."/>
        </authorList>
    </citation>
    <scope>NUCLEOTIDE SEQUENCE [LARGE SCALE GENOMIC DNA]</scope>
    <source>
        <strain evidence="3">DSM 21789</strain>
    </source>
</reference>
<feature type="transmembrane region" description="Helical" evidence="1">
    <location>
        <begin position="41"/>
        <end position="62"/>
    </location>
</feature>
<dbReference type="OrthoDB" id="660361at2"/>
<evidence type="ECO:0000313" key="2">
    <source>
        <dbReference type="EMBL" id="SFB22693.1"/>
    </source>
</evidence>
<keyword evidence="1" id="KW-0812">Transmembrane</keyword>
<evidence type="ECO:0000256" key="1">
    <source>
        <dbReference type="SAM" id="Phobius"/>
    </source>
</evidence>
<dbReference type="Pfam" id="PF13858">
    <property type="entry name" value="DUF4199"/>
    <property type="match status" value="1"/>
</dbReference>
<evidence type="ECO:0008006" key="4">
    <source>
        <dbReference type="Google" id="ProtNLM"/>
    </source>
</evidence>
<sequence>MNPIIKKNGFILGIILGIINILITCYLYFSTNLHTFTDLRIGMFKIIIGVILGIITIVMVKMKTGGLITFREAFSAYFTTILTSSIMSFIFFFLFFSSFATDLKKESIKKDMIEFQVKTMKQNGSTDLEIENVKKSYETFNPFSFIEGFSSSIKYLLRDSIIGLLVALIFRNKISHLE</sequence>
<dbReference type="STRING" id="498292.SAMN05660845_2143"/>
<feature type="transmembrane region" description="Helical" evidence="1">
    <location>
        <begin position="74"/>
        <end position="96"/>
    </location>
</feature>
<organism evidence="2 3">
    <name type="scientific">Flavobacterium swingsii</name>
    <dbReference type="NCBI Taxonomy" id="498292"/>
    <lineage>
        <taxon>Bacteria</taxon>
        <taxon>Pseudomonadati</taxon>
        <taxon>Bacteroidota</taxon>
        <taxon>Flavobacteriia</taxon>
        <taxon>Flavobacteriales</taxon>
        <taxon>Flavobacteriaceae</taxon>
        <taxon>Flavobacterium</taxon>
    </lineage>
</organism>
<name>A0A1I0ZEQ8_9FLAO</name>
<dbReference type="AlphaFoldDB" id="A0A1I0ZEQ8"/>
<protein>
    <recommendedName>
        <fullName evidence="4">DUF4199 domain-containing protein</fullName>
    </recommendedName>
</protein>
<accession>A0A1I0ZEQ8</accession>
<evidence type="ECO:0000313" key="3">
    <source>
        <dbReference type="Proteomes" id="UP000199604"/>
    </source>
</evidence>
<gene>
    <name evidence="2" type="ORF">SAMN05660845_2143</name>
</gene>
<feature type="transmembrane region" description="Helical" evidence="1">
    <location>
        <begin position="9"/>
        <end position="29"/>
    </location>
</feature>
<dbReference type="InterPro" id="IPR025250">
    <property type="entry name" value="DUF4199"/>
</dbReference>
<dbReference type="RefSeq" id="WP_091477069.1">
    <property type="nucleotide sequence ID" value="NZ_FOJT01000005.1"/>
</dbReference>
<dbReference type="Proteomes" id="UP000199604">
    <property type="component" value="Unassembled WGS sequence"/>
</dbReference>
<proteinExistence type="predicted"/>
<dbReference type="EMBL" id="FOJT01000005">
    <property type="protein sequence ID" value="SFB22693.1"/>
    <property type="molecule type" value="Genomic_DNA"/>
</dbReference>
<keyword evidence="1" id="KW-0472">Membrane</keyword>
<keyword evidence="1" id="KW-1133">Transmembrane helix</keyword>